<evidence type="ECO:0000313" key="1">
    <source>
        <dbReference type="EMBL" id="CAI0559480.1"/>
    </source>
</evidence>
<gene>
    <name evidence="1" type="ORF">LITE_LOCUS49238</name>
</gene>
<keyword evidence="2" id="KW-1185">Reference proteome</keyword>
<reference evidence="1" key="1">
    <citation type="submission" date="2022-08" db="EMBL/GenBank/DDBJ databases">
        <authorList>
            <person name="Gutierrez-Valencia J."/>
        </authorList>
    </citation>
    <scope>NUCLEOTIDE SEQUENCE</scope>
</reference>
<dbReference type="Proteomes" id="UP001154282">
    <property type="component" value="Unassembled WGS sequence"/>
</dbReference>
<accession>A0AAV0RPD7</accession>
<dbReference type="EMBL" id="CAMGYJ010000011">
    <property type="protein sequence ID" value="CAI0559480.1"/>
    <property type="molecule type" value="Genomic_DNA"/>
</dbReference>
<sequence length="14" mass="1639">MCCIQGKQKFPRLS</sequence>
<proteinExistence type="predicted"/>
<evidence type="ECO:0000313" key="2">
    <source>
        <dbReference type="Proteomes" id="UP001154282"/>
    </source>
</evidence>
<comment type="caution">
    <text evidence="1">The sequence shown here is derived from an EMBL/GenBank/DDBJ whole genome shotgun (WGS) entry which is preliminary data.</text>
</comment>
<name>A0AAV0RPD7_9ROSI</name>
<organism evidence="1 2">
    <name type="scientific">Linum tenue</name>
    <dbReference type="NCBI Taxonomy" id="586396"/>
    <lineage>
        <taxon>Eukaryota</taxon>
        <taxon>Viridiplantae</taxon>
        <taxon>Streptophyta</taxon>
        <taxon>Embryophyta</taxon>
        <taxon>Tracheophyta</taxon>
        <taxon>Spermatophyta</taxon>
        <taxon>Magnoliopsida</taxon>
        <taxon>eudicotyledons</taxon>
        <taxon>Gunneridae</taxon>
        <taxon>Pentapetalae</taxon>
        <taxon>rosids</taxon>
        <taxon>fabids</taxon>
        <taxon>Malpighiales</taxon>
        <taxon>Linaceae</taxon>
        <taxon>Linum</taxon>
    </lineage>
</organism>
<protein>
    <submittedName>
        <fullName evidence="1">Uncharacterized protein</fullName>
    </submittedName>
</protein>